<dbReference type="Proteomes" id="UP000537260">
    <property type="component" value="Unassembled WGS sequence"/>
</dbReference>
<evidence type="ECO:0000313" key="1">
    <source>
        <dbReference type="EMBL" id="NYJ19278.1"/>
    </source>
</evidence>
<dbReference type="AlphaFoldDB" id="A0A7Z0ECS4"/>
<sequence length="122" mass="13577">MPEPERGPHLRDRSTRRPFRPLIAQRTELLVGFIGADLAMRGDDPLLDLVHERVRDPPPIRRFGDRLTRVTGGDMPGNRVMGTARQLGCSAQPPGQVVGSKYFHDFSVKLHSGLFLGDFGAF</sequence>
<gene>
    <name evidence="1" type="ORF">HNR05_001069</name>
</gene>
<keyword evidence="2" id="KW-1185">Reference proteome</keyword>
<proteinExistence type="predicted"/>
<protein>
    <submittedName>
        <fullName evidence="1">Uncharacterized protein</fullName>
    </submittedName>
</protein>
<evidence type="ECO:0000313" key="2">
    <source>
        <dbReference type="Proteomes" id="UP000537260"/>
    </source>
</evidence>
<accession>A0A7Z0ECS4</accession>
<name>A0A7Z0ECS4_9MICO</name>
<reference evidence="1 2" key="1">
    <citation type="submission" date="2020-07" db="EMBL/GenBank/DDBJ databases">
        <title>Sequencing the genomes of 1000 actinobacteria strains.</title>
        <authorList>
            <person name="Klenk H.-P."/>
        </authorList>
    </citation>
    <scope>NUCLEOTIDE SEQUENCE [LARGE SCALE GENOMIC DNA]</scope>
    <source>
        <strain evidence="1 2">LI1</strain>
    </source>
</reference>
<organism evidence="1 2">
    <name type="scientific">Glaciibacter psychrotolerans</name>
    <dbReference type="NCBI Taxonomy" id="670054"/>
    <lineage>
        <taxon>Bacteria</taxon>
        <taxon>Bacillati</taxon>
        <taxon>Actinomycetota</taxon>
        <taxon>Actinomycetes</taxon>
        <taxon>Micrococcales</taxon>
        <taxon>Microbacteriaceae</taxon>
        <taxon>Glaciibacter</taxon>
    </lineage>
</organism>
<comment type="caution">
    <text evidence="1">The sequence shown here is derived from an EMBL/GenBank/DDBJ whole genome shotgun (WGS) entry which is preliminary data.</text>
</comment>
<dbReference type="EMBL" id="JACCFM010000001">
    <property type="protein sequence ID" value="NYJ19278.1"/>
    <property type="molecule type" value="Genomic_DNA"/>
</dbReference>